<reference evidence="3" key="1">
    <citation type="submission" date="2016-11" db="EMBL/GenBank/DDBJ databases">
        <authorList>
            <person name="Varghese N."/>
            <person name="Submissions S."/>
        </authorList>
    </citation>
    <scope>NUCLEOTIDE SEQUENCE [LARGE SCALE GENOMIC DNA]</scope>
    <source>
        <strain evidence="3">DSM 45627</strain>
    </source>
</reference>
<evidence type="ECO:0008006" key="4">
    <source>
        <dbReference type="Google" id="ProtNLM"/>
    </source>
</evidence>
<dbReference type="AlphaFoldDB" id="A0A1M5IJY6"/>
<organism evidence="2 3">
    <name type="scientific">Jatrophihabitans endophyticus</name>
    <dbReference type="NCBI Taxonomy" id="1206085"/>
    <lineage>
        <taxon>Bacteria</taxon>
        <taxon>Bacillati</taxon>
        <taxon>Actinomycetota</taxon>
        <taxon>Actinomycetes</taxon>
        <taxon>Jatrophihabitantales</taxon>
        <taxon>Jatrophihabitantaceae</taxon>
        <taxon>Jatrophihabitans</taxon>
    </lineage>
</organism>
<feature type="region of interest" description="Disordered" evidence="1">
    <location>
        <begin position="45"/>
        <end position="93"/>
    </location>
</feature>
<accession>A0A1M5IJY6</accession>
<evidence type="ECO:0000256" key="1">
    <source>
        <dbReference type="SAM" id="MobiDB-lite"/>
    </source>
</evidence>
<evidence type="ECO:0000313" key="3">
    <source>
        <dbReference type="Proteomes" id="UP000186132"/>
    </source>
</evidence>
<protein>
    <recommendedName>
        <fullName evidence="4">Beta-galactosidase</fullName>
    </recommendedName>
</protein>
<dbReference type="EMBL" id="FQVU01000002">
    <property type="protein sequence ID" value="SHG28555.1"/>
    <property type="molecule type" value="Genomic_DNA"/>
</dbReference>
<dbReference type="Gene3D" id="3.20.20.80">
    <property type="entry name" value="Glycosidases"/>
    <property type="match status" value="1"/>
</dbReference>
<feature type="compositionally biased region" description="Low complexity" evidence="1">
    <location>
        <begin position="51"/>
        <end position="93"/>
    </location>
</feature>
<dbReference type="STRING" id="1206085.SAMN05443575_1918"/>
<gene>
    <name evidence="2" type="ORF">SAMN05443575_1918</name>
</gene>
<dbReference type="Proteomes" id="UP000186132">
    <property type="component" value="Unassembled WGS sequence"/>
</dbReference>
<proteinExistence type="predicted"/>
<dbReference type="RefSeq" id="WP_073389036.1">
    <property type="nucleotide sequence ID" value="NZ_FQVU01000002.1"/>
</dbReference>
<dbReference type="OrthoDB" id="9800974at2"/>
<evidence type="ECO:0000313" key="2">
    <source>
        <dbReference type="EMBL" id="SHG28555.1"/>
    </source>
</evidence>
<sequence>MHRTRRRIPHPLLGVLAVGVTGTLVAGAVTSGADAKGRGYAIGQGVSTSLPSPRAASTTAAPARPTTATSPTATATSPTATSPTATPSASAAAASTPSATATAAATVGKPFLGTLVTHSGTAGQESQAGLKMAMLEVSWRSLLPRQGQVDSGYATGLVKQLKAFQAAGMRVTLGLGLHYTPAWVLALAGSRLVDQTGTVSAQADLVFNQTVRDLAVDYLRALDKIVPFENFWAVRVTSGSGAEMLYPASGTYWAYSAGAQNGPTRPVTMAANPLPGWRPGDSASEAQRRAWADWYLAALDDVADWQMDVATSLGFTGYFQIVTPGQGLRPTQYTKLVAAGLSNGLLGRGAVWSVVYAGLRHRTHVTAYVSSVADGSAGNDVCQASDATVALDSGTAYYFSATRYLARVAAVNGFTVAGETPGYPASASGRAAYADASDSGLLATAYRQASGCRFLGLYWAHDDQVWDGTVPLSRLAQYSSTSAALPALAS</sequence>
<keyword evidence="3" id="KW-1185">Reference proteome</keyword>
<dbReference type="InterPro" id="IPR017853">
    <property type="entry name" value="GH"/>
</dbReference>
<name>A0A1M5IJY6_9ACTN</name>
<dbReference type="SUPFAM" id="SSF51445">
    <property type="entry name" value="(Trans)glycosidases"/>
    <property type="match status" value="1"/>
</dbReference>